<organism evidence="2 3">
    <name type="scientific">Calicophoron daubneyi</name>
    <name type="common">Rumen fluke</name>
    <name type="synonym">Paramphistomum daubneyi</name>
    <dbReference type="NCBI Taxonomy" id="300641"/>
    <lineage>
        <taxon>Eukaryota</taxon>
        <taxon>Metazoa</taxon>
        <taxon>Spiralia</taxon>
        <taxon>Lophotrochozoa</taxon>
        <taxon>Platyhelminthes</taxon>
        <taxon>Trematoda</taxon>
        <taxon>Digenea</taxon>
        <taxon>Plagiorchiida</taxon>
        <taxon>Pronocephalata</taxon>
        <taxon>Paramphistomoidea</taxon>
        <taxon>Paramphistomidae</taxon>
        <taxon>Calicophoron</taxon>
    </lineage>
</organism>
<dbReference type="InterPro" id="IPR001251">
    <property type="entry name" value="CRAL-TRIO_dom"/>
</dbReference>
<reference evidence="2" key="1">
    <citation type="submission" date="2024-06" db="EMBL/GenBank/DDBJ databases">
        <authorList>
            <person name="Liu X."/>
            <person name="Lenzi L."/>
            <person name="Haldenby T S."/>
            <person name="Uol C."/>
        </authorList>
    </citation>
    <scope>NUCLEOTIDE SEQUENCE</scope>
</reference>
<gene>
    <name evidence="2" type="ORF">CDAUBV1_LOCUS14891</name>
</gene>
<dbReference type="SUPFAM" id="SSF46938">
    <property type="entry name" value="CRAL/TRIO N-terminal domain"/>
    <property type="match status" value="1"/>
</dbReference>
<sequence length="332" mass="38707">MVNIEPFELSSEASLNGFYLTVAKNELREIPDHVSAHIISLKRWMNTMPHLTCPDDDRIYRAFLRQAKYDHARAEKRMDNFCTLRTSDKMPSSVWFDHPNLSHPMAEDYLKMGMHIPAGFLNDGTFLFMVRPGVWDPNRLPFAWIFRMATMHIDRIIEDPRVQISGIRVMLDMTGVTSAHMNAMNPSKNGKEMIKLFQEGYPMRVKSFIFYNEPPFMDIVLKILMTWMKPKLKERIIHSKNDIEIACQRVPGLRKTLPKDYGGDGRSLEEIIREQNAAFRRHYIRPGMWDGMKVDESKRPDFTKNYMMEYNEGELSATRGTTGTYIALPEED</sequence>
<proteinExistence type="predicted"/>
<dbReference type="SUPFAM" id="SSF52087">
    <property type="entry name" value="CRAL/TRIO domain"/>
    <property type="match status" value="1"/>
</dbReference>
<dbReference type="InterPro" id="IPR036273">
    <property type="entry name" value="CRAL/TRIO_N_dom_sf"/>
</dbReference>
<evidence type="ECO:0000259" key="1">
    <source>
        <dbReference type="PROSITE" id="PS50191"/>
    </source>
</evidence>
<dbReference type="EMBL" id="CAXLJL010000634">
    <property type="protein sequence ID" value="CAL5139730.1"/>
    <property type="molecule type" value="Genomic_DNA"/>
</dbReference>
<name>A0AAV2TQS0_CALDB</name>
<evidence type="ECO:0000313" key="3">
    <source>
        <dbReference type="Proteomes" id="UP001497525"/>
    </source>
</evidence>
<dbReference type="CDD" id="cd00170">
    <property type="entry name" value="SEC14"/>
    <property type="match status" value="1"/>
</dbReference>
<comment type="caution">
    <text evidence="2">The sequence shown here is derived from an EMBL/GenBank/DDBJ whole genome shotgun (WGS) entry which is preliminary data.</text>
</comment>
<dbReference type="Gene3D" id="3.40.525.10">
    <property type="entry name" value="CRAL-TRIO lipid binding domain"/>
    <property type="match status" value="1"/>
</dbReference>
<evidence type="ECO:0000313" key="2">
    <source>
        <dbReference type="EMBL" id="CAL5139730.1"/>
    </source>
</evidence>
<accession>A0AAV2TQS0</accession>
<feature type="domain" description="CRAL-TRIO" evidence="1">
    <location>
        <begin position="102"/>
        <end position="269"/>
    </location>
</feature>
<dbReference type="GO" id="GO:1902936">
    <property type="term" value="F:phosphatidylinositol bisphosphate binding"/>
    <property type="evidence" value="ECO:0007669"/>
    <property type="project" value="TreeGrafter"/>
</dbReference>
<dbReference type="Gene3D" id="1.10.8.20">
    <property type="entry name" value="N-terminal domain of phosphatidylinositol transfer protein sec14p"/>
    <property type="match status" value="1"/>
</dbReference>
<dbReference type="PANTHER" id="PTHR10174:SF224">
    <property type="entry name" value="RETINOL-BINDING PROTEIN PINTA"/>
    <property type="match status" value="1"/>
</dbReference>
<dbReference type="Proteomes" id="UP001497525">
    <property type="component" value="Unassembled WGS sequence"/>
</dbReference>
<dbReference type="PROSITE" id="PS50191">
    <property type="entry name" value="CRAL_TRIO"/>
    <property type="match status" value="1"/>
</dbReference>
<dbReference type="PANTHER" id="PTHR10174">
    <property type="entry name" value="ALPHA-TOCOPHEROL TRANSFER PROTEIN-RELATED"/>
    <property type="match status" value="1"/>
</dbReference>
<protein>
    <recommendedName>
        <fullName evidence="1">CRAL-TRIO domain-containing protein</fullName>
    </recommendedName>
</protein>
<dbReference type="Pfam" id="PF00650">
    <property type="entry name" value="CRAL_TRIO"/>
    <property type="match status" value="1"/>
</dbReference>
<dbReference type="AlphaFoldDB" id="A0AAV2TQS0"/>
<dbReference type="InterPro" id="IPR036865">
    <property type="entry name" value="CRAL-TRIO_dom_sf"/>
</dbReference>
<dbReference type="SMART" id="SM00516">
    <property type="entry name" value="SEC14"/>
    <property type="match status" value="1"/>
</dbReference>
<dbReference type="GO" id="GO:0016020">
    <property type="term" value="C:membrane"/>
    <property type="evidence" value="ECO:0007669"/>
    <property type="project" value="TreeGrafter"/>
</dbReference>